<protein>
    <submittedName>
        <fullName evidence="1">Uncharacterized protein</fullName>
    </submittedName>
</protein>
<evidence type="ECO:0000313" key="2">
    <source>
        <dbReference type="Proteomes" id="UP000005984"/>
    </source>
</evidence>
<dbReference type="HOGENOM" id="CLU_3195399_0_0_9"/>
<dbReference type="Proteomes" id="UP000005984">
    <property type="component" value="Unassembled WGS sequence"/>
</dbReference>
<reference evidence="1 2" key="1">
    <citation type="submission" date="2008-10" db="EMBL/GenBank/DDBJ databases">
        <authorList>
            <person name="Qin X."/>
            <person name="Bachman B."/>
            <person name="Battles P."/>
            <person name="Bell A."/>
            <person name="Bess C."/>
            <person name="Bickham C."/>
            <person name="Chaboub L."/>
            <person name="Chen D."/>
            <person name="Coyle M."/>
            <person name="Deiros D.R."/>
            <person name="Dinh H."/>
            <person name="Forbes L."/>
            <person name="Fowler G."/>
            <person name="Francisco L."/>
            <person name="Fu Q."/>
            <person name="Gubbala S."/>
            <person name="Hale W."/>
            <person name="Han Y."/>
            <person name="Hemphill L."/>
            <person name="Highlander S.K."/>
            <person name="Hirani K."/>
            <person name="Hogues M."/>
            <person name="Jackson L."/>
            <person name="Jakkamsetti A."/>
            <person name="Javaid M."/>
            <person name="Jiang H."/>
            <person name="Korchina V."/>
            <person name="Kovar C."/>
            <person name="Lara F."/>
            <person name="Lee S."/>
            <person name="Mata R."/>
            <person name="Mathew T."/>
            <person name="Moen C."/>
            <person name="Morales K."/>
            <person name="Munidasa M."/>
            <person name="Nazareth L."/>
            <person name="Ngo R."/>
            <person name="Nguyen L."/>
            <person name="Okwuonu G."/>
            <person name="Ongeri F."/>
            <person name="Patil S."/>
            <person name="Petrosino J."/>
            <person name="Pham C."/>
            <person name="Pham P."/>
            <person name="Pu L.-L."/>
            <person name="Puazo M."/>
            <person name="Raj R."/>
            <person name="Reid J."/>
            <person name="Rouhana J."/>
            <person name="Saada N."/>
            <person name="Shang Y."/>
            <person name="Simmons D."/>
            <person name="Thornton R."/>
            <person name="Warren J."/>
            <person name="Weissenberger G."/>
            <person name="Zhang J."/>
            <person name="Zhang L."/>
            <person name="Zhou C."/>
            <person name="Zhu D."/>
            <person name="Muzny D."/>
            <person name="Worley K."/>
            <person name="Gibbs R."/>
        </authorList>
    </citation>
    <scope>NUCLEOTIDE SEQUENCE [LARGE SCALE GENOMIC DNA]</scope>
    <source>
        <strain evidence="1 2">ATCC 51172</strain>
    </source>
</reference>
<sequence length="45" mass="5259">MGDENPKNKIIRQKEQGERLCSFIFFCSFCLTKKPKPVDFGFDLC</sequence>
<dbReference type="EMBL" id="ABYO01000244">
    <property type="protein sequence ID" value="EEI85898.1"/>
    <property type="molecule type" value="Genomic_DNA"/>
</dbReference>
<gene>
    <name evidence="1" type="ORF">HMPREF0072_1522</name>
</gene>
<organism evidence="1 2">
    <name type="scientific">Anaerococcus lactolyticus ATCC 51172</name>
    <dbReference type="NCBI Taxonomy" id="525254"/>
    <lineage>
        <taxon>Bacteria</taxon>
        <taxon>Bacillati</taxon>
        <taxon>Bacillota</taxon>
        <taxon>Tissierellia</taxon>
        <taxon>Tissierellales</taxon>
        <taxon>Peptoniphilaceae</taxon>
        <taxon>Anaerococcus</taxon>
    </lineage>
</organism>
<proteinExistence type="predicted"/>
<accession>C2BGQ2</accession>
<evidence type="ECO:0000313" key="1">
    <source>
        <dbReference type="EMBL" id="EEI85898.1"/>
    </source>
</evidence>
<comment type="caution">
    <text evidence="1">The sequence shown here is derived from an EMBL/GenBank/DDBJ whole genome shotgun (WGS) entry which is preliminary data.</text>
</comment>
<keyword evidence="2" id="KW-1185">Reference proteome</keyword>
<dbReference type="AlphaFoldDB" id="C2BGQ2"/>
<name>C2BGQ2_9FIRM</name>